<feature type="coiled-coil region" evidence="8">
    <location>
        <begin position="273"/>
        <end position="307"/>
    </location>
</feature>
<dbReference type="SMART" id="SM00220">
    <property type="entry name" value="S_TKc"/>
    <property type="match status" value="1"/>
</dbReference>
<feature type="binding site" evidence="7">
    <location>
        <position position="417"/>
    </location>
    <ligand>
        <name>ATP</name>
        <dbReference type="ChEBI" id="CHEBI:30616"/>
    </ligand>
</feature>
<dbReference type="InterPro" id="IPR036770">
    <property type="entry name" value="Ankyrin_rpt-contain_sf"/>
</dbReference>
<dbReference type="eggNOG" id="KOG0598">
    <property type="taxonomic scope" value="Eukaryota"/>
</dbReference>
<dbReference type="EC" id="3.1.4.46" evidence="11"/>
<evidence type="ECO:0000256" key="6">
    <source>
        <dbReference type="PROSITE-ProRule" id="PRU00023"/>
    </source>
</evidence>
<dbReference type="InterPro" id="IPR000719">
    <property type="entry name" value="Prot_kinase_dom"/>
</dbReference>
<dbReference type="Pfam" id="PF12796">
    <property type="entry name" value="Ank_2"/>
    <property type="match status" value="1"/>
</dbReference>
<evidence type="ECO:0000313" key="12">
    <source>
        <dbReference type="Proteomes" id="UP000008983"/>
    </source>
</evidence>
<name>G0QN71_ICHMU</name>
<keyword evidence="11" id="KW-0378">Hydrolase</keyword>
<keyword evidence="1" id="KW-0723">Serine/threonine-protein kinase</keyword>
<dbReference type="EC" id="2.3.1.48" evidence="11"/>
<dbReference type="InterPro" id="IPR011009">
    <property type="entry name" value="Kinase-like_dom_sf"/>
</dbReference>
<keyword evidence="2 11" id="KW-0808">Transferase</keyword>
<evidence type="ECO:0000256" key="3">
    <source>
        <dbReference type="ARBA" id="ARBA00022741"/>
    </source>
</evidence>
<feature type="repeat" description="ANK" evidence="6">
    <location>
        <begin position="110"/>
        <end position="142"/>
    </location>
</feature>
<evidence type="ECO:0000256" key="7">
    <source>
        <dbReference type="PROSITE-ProRule" id="PRU10141"/>
    </source>
</evidence>
<dbReference type="Gene3D" id="3.30.200.20">
    <property type="entry name" value="Phosphorylase Kinase, domain 1"/>
    <property type="match status" value="1"/>
</dbReference>
<dbReference type="PROSITE" id="PS50297">
    <property type="entry name" value="ANK_REP_REGION"/>
    <property type="match status" value="1"/>
</dbReference>
<gene>
    <name evidence="11" type="ORF">IMG5_055880</name>
</gene>
<dbReference type="PROSITE" id="PS00107">
    <property type="entry name" value="PROTEIN_KINASE_ATP"/>
    <property type="match status" value="1"/>
</dbReference>
<dbReference type="SMART" id="SM00248">
    <property type="entry name" value="ANK"/>
    <property type="match status" value="3"/>
</dbReference>
<dbReference type="GO" id="GO:0004697">
    <property type="term" value="F:diacylglycerol-dependent serine/threonine kinase activity"/>
    <property type="evidence" value="ECO:0007669"/>
    <property type="project" value="UniProtKB-EC"/>
</dbReference>
<keyword evidence="6" id="KW-0040">ANK repeat</keyword>
<evidence type="ECO:0000256" key="8">
    <source>
        <dbReference type="SAM" id="Coils"/>
    </source>
</evidence>
<dbReference type="InParanoid" id="G0QN71"/>
<dbReference type="STRING" id="857967.G0QN71"/>
<feature type="region of interest" description="Disordered" evidence="9">
    <location>
        <begin position="356"/>
        <end position="380"/>
    </location>
</feature>
<feature type="compositionally biased region" description="Low complexity" evidence="9">
    <location>
        <begin position="356"/>
        <end position="366"/>
    </location>
</feature>
<dbReference type="Pfam" id="PF00069">
    <property type="entry name" value="Pkinase"/>
    <property type="match status" value="1"/>
</dbReference>
<organism evidence="11 12">
    <name type="scientific">Ichthyophthirius multifiliis</name>
    <name type="common">White spot disease agent</name>
    <name type="synonym">Ich</name>
    <dbReference type="NCBI Taxonomy" id="5932"/>
    <lineage>
        <taxon>Eukaryota</taxon>
        <taxon>Sar</taxon>
        <taxon>Alveolata</taxon>
        <taxon>Ciliophora</taxon>
        <taxon>Intramacronucleata</taxon>
        <taxon>Oligohymenophorea</taxon>
        <taxon>Hymenostomatida</taxon>
        <taxon>Ophryoglenina</taxon>
        <taxon>Ichthyophthirius</taxon>
    </lineage>
</organism>
<dbReference type="EMBL" id="GL983467">
    <property type="protein sequence ID" value="EGR33343.1"/>
    <property type="molecule type" value="Genomic_DNA"/>
</dbReference>
<dbReference type="Proteomes" id="UP000008983">
    <property type="component" value="Unassembled WGS sequence"/>
</dbReference>
<dbReference type="Gene3D" id="1.25.40.20">
    <property type="entry name" value="Ankyrin repeat-containing domain"/>
    <property type="match status" value="1"/>
</dbReference>
<evidence type="ECO:0000256" key="1">
    <source>
        <dbReference type="ARBA" id="ARBA00022527"/>
    </source>
</evidence>
<dbReference type="Gene3D" id="1.10.510.10">
    <property type="entry name" value="Transferase(Phosphotransferase) domain 1"/>
    <property type="match status" value="1"/>
</dbReference>
<evidence type="ECO:0000256" key="5">
    <source>
        <dbReference type="ARBA" id="ARBA00022840"/>
    </source>
</evidence>
<evidence type="ECO:0000256" key="4">
    <source>
        <dbReference type="ARBA" id="ARBA00022777"/>
    </source>
</evidence>
<dbReference type="GO" id="GO:0008889">
    <property type="term" value="F:glycerophosphodiester phosphodiesterase activity"/>
    <property type="evidence" value="ECO:0007669"/>
    <property type="project" value="UniProtKB-EC"/>
</dbReference>
<keyword evidence="12" id="KW-1185">Reference proteome</keyword>
<dbReference type="OMA" id="QANSEDM"/>
<protein>
    <submittedName>
        <fullName evidence="11">Protein kinase domain protein</fullName>
        <ecNumber evidence="11">2.3.1.48</ecNumber>
        <ecNumber evidence="11">2.7.11.13</ecNumber>
        <ecNumber evidence="11">3.1.4.46</ecNumber>
    </submittedName>
</protein>
<dbReference type="PROSITE" id="PS50088">
    <property type="entry name" value="ANK_REPEAT"/>
    <property type="match status" value="2"/>
</dbReference>
<dbReference type="InterPro" id="IPR045270">
    <property type="entry name" value="STKc_AGC"/>
</dbReference>
<sequence>MYLQIIQYNKQIFLNLRHNNYLQKNFKNKNNIYKSKQKLKQKIQPFKNSNINKRIQQIYIFFLHTKSNLQQSKNQEFVFMAKINNFQQCLQLLDKINNEIQSDINSVDEDLNTALHYASLNGNTEFVSLLLYYEAIIDPQNINLQTPLILAAKQGYDEIVQLLLNAGAEINQFDEYQNGAIHYASMNGHKKLIELLLKKSSLNIQKKNKQNQDAYQLASNQSIQKIFETFFYSQINQFQNQQKLIIHQIPEQQMQLQNQQYLSQNQQLQYQQNQQLSQSNQQIKQQNQQMQQLTMQLQQQNLQLQQQNSYQFLQNQQIQQQNLQPQELIQVKVKNNIMHIFINLNEKKKKINSIENDNKSSINEKTSTSDESKSSFGTEEEKVGPQNFYIHGLIGKGSFGEVYLVEKKGSMNLFAMKVLLKSHVQSKKNKNKNITAKNQIKKKGNNLIKYALTERNVMSLSNHPFLVKLNYAFQTNDRLFLIMDYCPGGDLGELLQKEKKIPEPVVKIYLAEIILALENLHQRDIIFRDLKPDNVVLDYEGHIKLTDFGLSKEGVLEHITGAKSFCGSVAYLAPEMIKKCGHGKAVDWYLLGVIMYELLVGVPPYYANNREELFENIQKAPLKIPSYLSQEARSLLKSLLQRNPAKRLGSGKGDAQEIKAHPFFNDLSWEDAYNSNQISGWTFFRN</sequence>
<reference evidence="11 12" key="1">
    <citation type="submission" date="2011-07" db="EMBL/GenBank/DDBJ databases">
        <authorList>
            <person name="Coyne R."/>
            <person name="Brami D."/>
            <person name="Johnson J."/>
            <person name="Hostetler J."/>
            <person name="Hannick L."/>
            <person name="Clark T."/>
            <person name="Cassidy-Hanley D."/>
            <person name="Inman J."/>
        </authorList>
    </citation>
    <scope>NUCLEOTIDE SEQUENCE [LARGE SCALE GENOMIC DNA]</scope>
    <source>
        <strain evidence="11 12">G5</strain>
    </source>
</reference>
<dbReference type="SUPFAM" id="SSF56112">
    <property type="entry name" value="Protein kinase-like (PK-like)"/>
    <property type="match status" value="1"/>
</dbReference>
<dbReference type="FunFam" id="1.10.510.10:FF:000008">
    <property type="entry name" value="Non-specific serine/threonine protein kinase"/>
    <property type="match status" value="1"/>
</dbReference>
<accession>G0QN71</accession>
<keyword evidence="5 7" id="KW-0067">ATP-binding</keyword>
<dbReference type="PROSITE" id="PS50011">
    <property type="entry name" value="PROTEIN_KINASE_DOM"/>
    <property type="match status" value="1"/>
</dbReference>
<evidence type="ECO:0000259" key="10">
    <source>
        <dbReference type="PROSITE" id="PS50011"/>
    </source>
</evidence>
<dbReference type="InterPro" id="IPR002110">
    <property type="entry name" value="Ankyrin_rpt"/>
</dbReference>
<dbReference type="AlphaFoldDB" id="G0QN71"/>
<evidence type="ECO:0000256" key="2">
    <source>
        <dbReference type="ARBA" id="ARBA00022679"/>
    </source>
</evidence>
<dbReference type="GeneID" id="14909513"/>
<dbReference type="Pfam" id="PF00023">
    <property type="entry name" value="Ank"/>
    <property type="match status" value="1"/>
</dbReference>
<feature type="repeat" description="ANK" evidence="6">
    <location>
        <begin position="143"/>
        <end position="175"/>
    </location>
</feature>
<dbReference type="RefSeq" id="XP_004037329.1">
    <property type="nucleotide sequence ID" value="XM_004037281.1"/>
</dbReference>
<dbReference type="GO" id="GO:0061733">
    <property type="term" value="F:protein-lysine-acetyltransferase activity"/>
    <property type="evidence" value="ECO:0007669"/>
    <property type="project" value="UniProtKB-EC"/>
</dbReference>
<dbReference type="SUPFAM" id="SSF48403">
    <property type="entry name" value="Ankyrin repeat"/>
    <property type="match status" value="1"/>
</dbReference>
<keyword evidence="8" id="KW-0175">Coiled coil</keyword>
<proteinExistence type="predicted"/>
<keyword evidence="11" id="KW-0012">Acyltransferase</keyword>
<evidence type="ECO:0000256" key="9">
    <source>
        <dbReference type="SAM" id="MobiDB-lite"/>
    </source>
</evidence>
<dbReference type="PANTHER" id="PTHR24351">
    <property type="entry name" value="RIBOSOMAL PROTEIN S6 KINASE"/>
    <property type="match status" value="1"/>
</dbReference>
<dbReference type="CDD" id="cd05123">
    <property type="entry name" value="STKc_AGC"/>
    <property type="match status" value="1"/>
</dbReference>
<feature type="compositionally biased region" description="Basic and acidic residues" evidence="9">
    <location>
        <begin position="367"/>
        <end position="380"/>
    </location>
</feature>
<evidence type="ECO:0000313" key="11">
    <source>
        <dbReference type="EMBL" id="EGR33343.1"/>
    </source>
</evidence>
<dbReference type="EC" id="2.7.11.13" evidence="11"/>
<dbReference type="GO" id="GO:0005524">
    <property type="term" value="F:ATP binding"/>
    <property type="evidence" value="ECO:0007669"/>
    <property type="project" value="UniProtKB-UniRule"/>
</dbReference>
<keyword evidence="4 11" id="KW-0418">Kinase</keyword>
<dbReference type="InterPro" id="IPR017441">
    <property type="entry name" value="Protein_kinase_ATP_BS"/>
</dbReference>
<feature type="domain" description="Protein kinase" evidence="10">
    <location>
        <begin position="388"/>
        <end position="664"/>
    </location>
</feature>
<keyword evidence="3 7" id="KW-0547">Nucleotide-binding</keyword>